<protein>
    <recommendedName>
        <fullName evidence="1">PiggyBac transposable element-derived protein domain-containing protein</fullName>
    </recommendedName>
</protein>
<dbReference type="PANTHER" id="PTHR47272">
    <property type="entry name" value="DDE_TNP_1_7 DOMAIN-CONTAINING PROTEIN"/>
    <property type="match status" value="1"/>
</dbReference>
<evidence type="ECO:0000313" key="2">
    <source>
        <dbReference type="EMBL" id="CAI6350227.1"/>
    </source>
</evidence>
<sequence length="661" mass="76567">MNKKLVDKEIIHLLEIPSGSEDGFETESDVENEKVDLWNEYGGDLLDETNIEKFEKLVSEQFNVDTILDDKVELPIFEHVYDEPQTSIETNTTDLFLPSTSSVQQTTRKVPKLSKNKCYRSKRNNPVPPIIQNHIPIEIKEITWSKDNFPPVDTTFLGNSTLPEDIMELETPYQIFKYLFTVDLMQHICDETYKYGLQNSLSNPLKMSTNDLQKYIGVLVLMSIVNISNVRKYWSPYLGNDVIKDTMNLNTFEKIRSNLHFNDNTLETRGPNRDRTHKIRPLIETLKNSFRRVPIEEHLAVDEQMCSTKARSSVKVYMPNKPHKWGYKLFVLSGASGFAYNFELFTGQENNSELRNKNEPDLGSSANVVVRLGRVIPKHQNYKLFFDNYYTTLPLLVYLKKENILSLGTVRRNRLKNVVLLDDSTMLKKPRGTYDHCVTNIRNTDIVAITWKDTKNVNLLSTFAAIEPVTKVSRYDRKMNKRVEVDCPHIIKVYNTHMGGVDLLDGLLGRHKIKMRSRKWYMRLFHHLLDVTIVNSWLLHKRIQNQKLDNNNVLPLMEFREQLAITLCKLGENNMPKRGRPSTDIEIGIIKKGKLGTKQKEKAPPKEIRTDRYDHWPVPNQKKTRCKKPGCKGFTFSKCGKCNVSLCCGKGLECFTLWHTT</sequence>
<dbReference type="EMBL" id="CARXXK010000001">
    <property type="protein sequence ID" value="CAI6350227.1"/>
    <property type="molecule type" value="Genomic_DNA"/>
</dbReference>
<dbReference type="PANTHER" id="PTHR47272:SF1">
    <property type="entry name" value="PIGGYBAC TRANSPOSABLE ELEMENT-DERIVED PROTEIN 3-LIKE"/>
    <property type="match status" value="1"/>
</dbReference>
<dbReference type="Proteomes" id="UP001160148">
    <property type="component" value="Unassembled WGS sequence"/>
</dbReference>
<dbReference type="AlphaFoldDB" id="A0AAV0X018"/>
<feature type="domain" description="PiggyBac transposable element-derived protein" evidence="1">
    <location>
        <begin position="171"/>
        <end position="537"/>
    </location>
</feature>
<evidence type="ECO:0000313" key="4">
    <source>
        <dbReference type="Proteomes" id="UP001160148"/>
    </source>
</evidence>
<dbReference type="InterPro" id="IPR029526">
    <property type="entry name" value="PGBD"/>
</dbReference>
<proteinExistence type="predicted"/>
<evidence type="ECO:0000313" key="3">
    <source>
        <dbReference type="EMBL" id="CAI6361463.1"/>
    </source>
</evidence>
<evidence type="ECO:0000259" key="1">
    <source>
        <dbReference type="Pfam" id="PF13843"/>
    </source>
</evidence>
<comment type="caution">
    <text evidence="3">The sequence shown here is derived from an EMBL/GenBank/DDBJ whole genome shotgun (WGS) entry which is preliminary data.</text>
</comment>
<reference evidence="3 4" key="1">
    <citation type="submission" date="2023-01" db="EMBL/GenBank/DDBJ databases">
        <authorList>
            <person name="Whitehead M."/>
        </authorList>
    </citation>
    <scope>NUCLEOTIDE SEQUENCE [LARGE SCALE GENOMIC DNA]</scope>
</reference>
<dbReference type="Pfam" id="PF13843">
    <property type="entry name" value="DDE_Tnp_1_7"/>
    <property type="match status" value="1"/>
</dbReference>
<name>A0AAV0X018_9HEMI</name>
<keyword evidence="4" id="KW-1185">Reference proteome</keyword>
<accession>A0AAV0X018</accession>
<gene>
    <name evidence="3" type="ORF">MEUPH1_LOCUS16639</name>
    <name evidence="2" type="ORF">MEUPH1_LOCUS6712</name>
</gene>
<dbReference type="EMBL" id="CARXXK010000003">
    <property type="protein sequence ID" value="CAI6361463.1"/>
    <property type="molecule type" value="Genomic_DNA"/>
</dbReference>
<organism evidence="3 4">
    <name type="scientific">Macrosiphum euphorbiae</name>
    <name type="common">potato aphid</name>
    <dbReference type="NCBI Taxonomy" id="13131"/>
    <lineage>
        <taxon>Eukaryota</taxon>
        <taxon>Metazoa</taxon>
        <taxon>Ecdysozoa</taxon>
        <taxon>Arthropoda</taxon>
        <taxon>Hexapoda</taxon>
        <taxon>Insecta</taxon>
        <taxon>Pterygota</taxon>
        <taxon>Neoptera</taxon>
        <taxon>Paraneoptera</taxon>
        <taxon>Hemiptera</taxon>
        <taxon>Sternorrhyncha</taxon>
        <taxon>Aphidomorpha</taxon>
        <taxon>Aphidoidea</taxon>
        <taxon>Aphididae</taxon>
        <taxon>Macrosiphini</taxon>
        <taxon>Macrosiphum</taxon>
    </lineage>
</organism>